<name>A0A382CJK5_9ZZZZ</name>
<dbReference type="Gene3D" id="3.40.50.150">
    <property type="entry name" value="Vaccinia Virus protein VP39"/>
    <property type="match status" value="2"/>
</dbReference>
<dbReference type="InterPro" id="IPR050390">
    <property type="entry name" value="C5-Methyltransferase"/>
</dbReference>
<keyword evidence="2" id="KW-0489">Methyltransferase</keyword>
<dbReference type="GO" id="GO:0003886">
    <property type="term" value="F:DNA (cytosine-5-)-methyltransferase activity"/>
    <property type="evidence" value="ECO:0007669"/>
    <property type="project" value="UniProtKB-EC"/>
</dbReference>
<evidence type="ECO:0000256" key="1">
    <source>
        <dbReference type="ARBA" id="ARBA00011975"/>
    </source>
</evidence>
<dbReference type="PRINTS" id="PR00105">
    <property type="entry name" value="C5METTRFRASE"/>
</dbReference>
<dbReference type="PANTHER" id="PTHR10629">
    <property type="entry name" value="CYTOSINE-SPECIFIC METHYLTRANSFERASE"/>
    <property type="match status" value="1"/>
</dbReference>
<dbReference type="PROSITE" id="PS00095">
    <property type="entry name" value="C5_MTASE_2"/>
    <property type="match status" value="1"/>
</dbReference>
<dbReference type="GO" id="GO:0005634">
    <property type="term" value="C:nucleus"/>
    <property type="evidence" value="ECO:0007669"/>
    <property type="project" value="TreeGrafter"/>
</dbReference>
<dbReference type="EMBL" id="UINC01034818">
    <property type="protein sequence ID" value="SVB26255.1"/>
    <property type="molecule type" value="Genomic_DNA"/>
</dbReference>
<dbReference type="InterPro" id="IPR001525">
    <property type="entry name" value="C5_MeTfrase"/>
</dbReference>
<dbReference type="InterPro" id="IPR031303">
    <property type="entry name" value="C5_meth_CS"/>
</dbReference>
<protein>
    <recommendedName>
        <fullName evidence="1">DNA (cytosine-5-)-methyltransferase</fullName>
        <ecNumber evidence="1">2.1.1.37</ecNumber>
    </recommendedName>
</protein>
<dbReference type="PROSITE" id="PS51679">
    <property type="entry name" value="SAM_MT_C5"/>
    <property type="match status" value="1"/>
</dbReference>
<dbReference type="PANTHER" id="PTHR10629:SF52">
    <property type="entry name" value="DNA (CYTOSINE-5)-METHYLTRANSFERASE 1"/>
    <property type="match status" value="1"/>
</dbReference>
<dbReference type="InterPro" id="IPR018117">
    <property type="entry name" value="C5_DNA_meth_AS"/>
</dbReference>
<dbReference type="GO" id="GO:0044027">
    <property type="term" value="P:negative regulation of gene expression via chromosomal CpG island methylation"/>
    <property type="evidence" value="ECO:0007669"/>
    <property type="project" value="TreeGrafter"/>
</dbReference>
<dbReference type="GO" id="GO:0032259">
    <property type="term" value="P:methylation"/>
    <property type="evidence" value="ECO:0007669"/>
    <property type="project" value="UniProtKB-KW"/>
</dbReference>
<reference evidence="5" key="1">
    <citation type="submission" date="2018-05" db="EMBL/GenBank/DDBJ databases">
        <authorList>
            <person name="Lanie J.A."/>
            <person name="Ng W.-L."/>
            <person name="Kazmierczak K.M."/>
            <person name="Andrzejewski T.M."/>
            <person name="Davidsen T.M."/>
            <person name="Wayne K.J."/>
            <person name="Tettelin H."/>
            <person name="Glass J.I."/>
            <person name="Rusch D."/>
            <person name="Podicherti R."/>
            <person name="Tsui H.-C.T."/>
            <person name="Winkler M.E."/>
        </authorList>
    </citation>
    <scope>NUCLEOTIDE SEQUENCE</scope>
</reference>
<organism evidence="5">
    <name type="scientific">marine metagenome</name>
    <dbReference type="NCBI Taxonomy" id="408172"/>
    <lineage>
        <taxon>unclassified sequences</taxon>
        <taxon>metagenomes</taxon>
        <taxon>ecological metagenomes</taxon>
    </lineage>
</organism>
<dbReference type="NCBIfam" id="TIGR00675">
    <property type="entry name" value="dcm"/>
    <property type="match status" value="1"/>
</dbReference>
<proteinExistence type="predicted"/>
<sequence>MRESEPKTDLSVVEICAGAGGQSLGLEQAEFAHLAAVEIDPDACNTLLLNRPGWNVIEGDVTDPAIFDAVQYEGVSLLAGGLPCPPFSIAGDQLGAEDERDLFAFAVHLLEQLHADGLLLENVRGLSTQRFAGYRARVLEMLEDWGYWAEWKLLHASDFGVPQLRPRFILVALKEEFAPYYEWPTTDPAPPTVGETLYAEMAKDDWPGADRWREAASGIAPTIVGGSKKHGGADLGPTRAKAAWRKLSVDGMGIANERPDRTTRPDHVPRLTNEMVALIQGWRPEDEWKFTGLKTAKYRQIGNAFPPPVAQAIGSRIAQALKKDGEPRARPQQAELSDTAVYRELASTPGRFVPLDRLMESSGLTEEQVMAALVHLEADFIVERRNGKGTRKFRLADFKGLTTALSPRR</sequence>
<dbReference type="PROSITE" id="PS00094">
    <property type="entry name" value="C5_MTASE_1"/>
    <property type="match status" value="1"/>
</dbReference>
<evidence type="ECO:0000256" key="2">
    <source>
        <dbReference type="ARBA" id="ARBA00022603"/>
    </source>
</evidence>
<dbReference type="AlphaFoldDB" id="A0A382CJK5"/>
<dbReference type="EC" id="2.1.1.37" evidence="1"/>
<dbReference type="GO" id="GO:0003677">
    <property type="term" value="F:DNA binding"/>
    <property type="evidence" value="ECO:0007669"/>
    <property type="project" value="TreeGrafter"/>
</dbReference>
<dbReference type="InterPro" id="IPR029063">
    <property type="entry name" value="SAM-dependent_MTases_sf"/>
</dbReference>
<evidence type="ECO:0000256" key="3">
    <source>
        <dbReference type="ARBA" id="ARBA00022679"/>
    </source>
</evidence>
<evidence type="ECO:0000313" key="5">
    <source>
        <dbReference type="EMBL" id="SVB26255.1"/>
    </source>
</evidence>
<keyword evidence="3" id="KW-0808">Transferase</keyword>
<evidence type="ECO:0000256" key="4">
    <source>
        <dbReference type="ARBA" id="ARBA00022691"/>
    </source>
</evidence>
<gene>
    <name evidence="5" type="ORF">METZ01_LOCUS179109</name>
</gene>
<keyword evidence="4" id="KW-0949">S-adenosyl-L-methionine</keyword>
<dbReference type="SUPFAM" id="SSF53335">
    <property type="entry name" value="S-adenosyl-L-methionine-dependent methyltransferases"/>
    <property type="match status" value="1"/>
</dbReference>
<dbReference type="Pfam" id="PF00145">
    <property type="entry name" value="DNA_methylase"/>
    <property type="match status" value="1"/>
</dbReference>
<accession>A0A382CJK5</accession>